<evidence type="ECO:0000256" key="12">
    <source>
        <dbReference type="ARBA" id="ARBA00022960"/>
    </source>
</evidence>
<evidence type="ECO:0000256" key="17">
    <source>
        <dbReference type="ARBA" id="ARBA00031026"/>
    </source>
</evidence>
<dbReference type="HAMAP" id="MF_00037">
    <property type="entry name" value="MurB"/>
    <property type="match status" value="1"/>
</dbReference>
<dbReference type="Pfam" id="PF02873">
    <property type="entry name" value="MurB_C"/>
    <property type="match status" value="1"/>
</dbReference>
<evidence type="ECO:0000256" key="19">
    <source>
        <dbReference type="HAMAP-Rule" id="MF_00037"/>
    </source>
</evidence>
<evidence type="ECO:0000256" key="11">
    <source>
        <dbReference type="ARBA" id="ARBA00022857"/>
    </source>
</evidence>
<dbReference type="PANTHER" id="PTHR21071">
    <property type="entry name" value="UDP-N-ACETYLENOLPYRUVOYLGLUCOSAMINE REDUCTASE"/>
    <property type="match status" value="1"/>
</dbReference>
<dbReference type="InterPro" id="IPR036318">
    <property type="entry name" value="FAD-bd_PCMH-like_sf"/>
</dbReference>
<keyword evidence="11 19" id="KW-0521">NADP</keyword>
<dbReference type="Pfam" id="PF01565">
    <property type="entry name" value="FAD_binding_4"/>
    <property type="match status" value="1"/>
</dbReference>
<dbReference type="EMBL" id="VOSB01000006">
    <property type="protein sequence ID" value="TXE18868.1"/>
    <property type="molecule type" value="Genomic_DNA"/>
</dbReference>
<dbReference type="STRING" id="1123037.GCA_000425305_02682"/>
<evidence type="ECO:0000256" key="5">
    <source>
        <dbReference type="ARBA" id="ARBA00012518"/>
    </source>
</evidence>
<feature type="domain" description="FAD-binding PCMH-type" evidence="21">
    <location>
        <begin position="17"/>
        <end position="182"/>
    </location>
</feature>
<evidence type="ECO:0000256" key="4">
    <source>
        <dbReference type="ARBA" id="ARBA00004752"/>
    </source>
</evidence>
<dbReference type="InterPro" id="IPR016167">
    <property type="entry name" value="FAD-bd_PCMH_sub1"/>
</dbReference>
<keyword evidence="23" id="KW-1185">Reference proteome</keyword>
<dbReference type="GO" id="GO:0071555">
    <property type="term" value="P:cell wall organization"/>
    <property type="evidence" value="ECO:0007669"/>
    <property type="project" value="UniProtKB-KW"/>
</dbReference>
<evidence type="ECO:0000259" key="21">
    <source>
        <dbReference type="PROSITE" id="PS51387"/>
    </source>
</evidence>
<keyword evidence="13 19" id="KW-0573">Peptidoglycan synthesis</keyword>
<evidence type="ECO:0000256" key="16">
    <source>
        <dbReference type="ARBA" id="ARBA00023316"/>
    </source>
</evidence>
<keyword evidence="9 19" id="KW-0285">Flavoprotein</keyword>
<evidence type="ECO:0000256" key="15">
    <source>
        <dbReference type="ARBA" id="ARBA00023306"/>
    </source>
</evidence>
<proteinExistence type="inferred from homology"/>
<dbReference type="GO" id="GO:0009252">
    <property type="term" value="P:peptidoglycan biosynthetic process"/>
    <property type="evidence" value="ECO:0007669"/>
    <property type="project" value="UniProtKB-UniRule"/>
</dbReference>
<dbReference type="InterPro" id="IPR016166">
    <property type="entry name" value="FAD-bd_PCMH"/>
</dbReference>
<feature type="active site" description="Proton donor" evidence="19">
    <location>
        <position position="211"/>
    </location>
</feature>
<dbReference type="Proteomes" id="UP000321938">
    <property type="component" value="Unassembled WGS sequence"/>
</dbReference>
<accession>A0A5C7B9E0</accession>
<sequence>MRVYKDFDLTNYNSYRLKSKCKTAYFPENEEDVVELYKSKKTFILLGSGHNLILSETYYDACFLIFNGNFDTIEVNKATNIINAEAGATIFKVSETAEEHSLTGVEFFYDIPSSVGGAVVMNAGTKEGETKNILNKVRYLDLSDMLVKEKYNEDLEFEYRNSLFQKQKDKIILKAWFQLTTGNPVTIRKIMDESKERRWSKQPREHPNSGSVFKRPPGKFVGPMLDELGLKGHTIGGAQVSEKHSGFIVNINKATGDDILSLIKHIQKKVKERFDINLEVEQRII</sequence>
<evidence type="ECO:0000313" key="23">
    <source>
        <dbReference type="Proteomes" id="UP000321938"/>
    </source>
</evidence>
<comment type="subcellular location">
    <subcellularLocation>
        <location evidence="3 19">Cytoplasm</location>
    </subcellularLocation>
</comment>
<protein>
    <recommendedName>
        <fullName evidence="6 19">UDP-N-acetylenolpyruvoylglucosamine reductase</fullName>
        <ecNumber evidence="5 19">1.3.1.98</ecNumber>
    </recommendedName>
    <alternativeName>
        <fullName evidence="17 19">UDP-N-acetylmuramate dehydrogenase</fullName>
    </alternativeName>
</protein>
<dbReference type="GO" id="GO:0008360">
    <property type="term" value="P:regulation of cell shape"/>
    <property type="evidence" value="ECO:0007669"/>
    <property type="project" value="UniProtKB-KW"/>
</dbReference>
<evidence type="ECO:0000256" key="20">
    <source>
        <dbReference type="SAM" id="MobiDB-lite"/>
    </source>
</evidence>
<dbReference type="RefSeq" id="WP_028872434.1">
    <property type="nucleotide sequence ID" value="NZ_VOSB01000006.1"/>
</dbReference>
<evidence type="ECO:0000313" key="22">
    <source>
        <dbReference type="EMBL" id="TXE18868.1"/>
    </source>
</evidence>
<comment type="catalytic activity">
    <reaction evidence="18 19">
        <text>UDP-N-acetyl-alpha-D-muramate + NADP(+) = UDP-N-acetyl-3-O-(1-carboxyvinyl)-alpha-D-glucosamine + NADPH + H(+)</text>
        <dbReference type="Rhea" id="RHEA:12248"/>
        <dbReference type="ChEBI" id="CHEBI:15378"/>
        <dbReference type="ChEBI" id="CHEBI:57783"/>
        <dbReference type="ChEBI" id="CHEBI:58349"/>
        <dbReference type="ChEBI" id="CHEBI:68483"/>
        <dbReference type="ChEBI" id="CHEBI:70757"/>
        <dbReference type="EC" id="1.3.1.98"/>
    </reaction>
</comment>
<evidence type="ECO:0000256" key="9">
    <source>
        <dbReference type="ARBA" id="ARBA00022630"/>
    </source>
</evidence>
<dbReference type="GO" id="GO:0051301">
    <property type="term" value="P:cell division"/>
    <property type="evidence" value="ECO:0007669"/>
    <property type="project" value="UniProtKB-KW"/>
</dbReference>
<comment type="caution">
    <text evidence="22">The sequence shown here is derived from an EMBL/GenBank/DDBJ whole genome shotgun (WGS) entry which is preliminary data.</text>
</comment>
<evidence type="ECO:0000256" key="6">
    <source>
        <dbReference type="ARBA" id="ARBA00015188"/>
    </source>
</evidence>
<keyword evidence="15 19" id="KW-0131">Cell cycle</keyword>
<dbReference type="NCBIfam" id="NF010480">
    <property type="entry name" value="PRK13905.1"/>
    <property type="match status" value="1"/>
</dbReference>
<dbReference type="UniPathway" id="UPA00219"/>
<keyword evidence="10 19" id="KW-0274">FAD</keyword>
<dbReference type="SUPFAM" id="SSF56194">
    <property type="entry name" value="Uridine diphospho-N-Acetylenolpyruvylglucosamine reductase, MurB, C-terminal domain"/>
    <property type="match status" value="1"/>
</dbReference>
<keyword evidence="12 19" id="KW-0133">Cell shape</keyword>
<evidence type="ECO:0000256" key="7">
    <source>
        <dbReference type="ARBA" id="ARBA00022490"/>
    </source>
</evidence>
<comment type="similarity">
    <text evidence="19">Belongs to the MurB family.</text>
</comment>
<feature type="compositionally biased region" description="Basic and acidic residues" evidence="20">
    <location>
        <begin position="194"/>
        <end position="207"/>
    </location>
</feature>
<dbReference type="OrthoDB" id="9804753at2"/>
<dbReference type="Gene3D" id="3.30.43.10">
    <property type="entry name" value="Uridine Diphospho-n-acetylenolpyruvylglucosamine Reductase, domain 2"/>
    <property type="match status" value="1"/>
</dbReference>
<reference evidence="22 23" key="1">
    <citation type="submission" date="2019-08" db="EMBL/GenBank/DDBJ databases">
        <title>Genome of Psychroserpens burtonensis ACAM 167.</title>
        <authorList>
            <person name="Bowman J.P."/>
        </authorList>
    </citation>
    <scope>NUCLEOTIDE SEQUENCE [LARGE SCALE GENOMIC DNA]</scope>
    <source>
        <strain evidence="22 23">ACAM 167</strain>
    </source>
</reference>
<dbReference type="AlphaFoldDB" id="A0A5C7B9E0"/>
<feature type="active site" evidence="19">
    <location>
        <position position="281"/>
    </location>
</feature>
<evidence type="ECO:0000256" key="2">
    <source>
        <dbReference type="ARBA" id="ARBA00003921"/>
    </source>
</evidence>
<comment type="cofactor">
    <cofactor evidence="1 19">
        <name>FAD</name>
        <dbReference type="ChEBI" id="CHEBI:57692"/>
    </cofactor>
</comment>
<keyword evidence="14 19" id="KW-0560">Oxidoreductase</keyword>
<dbReference type="InterPro" id="IPR036635">
    <property type="entry name" value="MurB_C_sf"/>
</dbReference>
<evidence type="ECO:0000256" key="18">
    <source>
        <dbReference type="ARBA" id="ARBA00048914"/>
    </source>
</evidence>
<gene>
    <name evidence="19 22" type="primary">murB</name>
    <name evidence="22" type="ORF">ES692_05300</name>
</gene>
<dbReference type="SUPFAM" id="SSF56176">
    <property type="entry name" value="FAD-binding/transporter-associated domain-like"/>
    <property type="match status" value="1"/>
</dbReference>
<dbReference type="PANTHER" id="PTHR21071:SF4">
    <property type="entry name" value="UDP-N-ACETYLENOLPYRUVOYLGLUCOSAMINE REDUCTASE"/>
    <property type="match status" value="1"/>
</dbReference>
<dbReference type="InterPro" id="IPR003170">
    <property type="entry name" value="MurB"/>
</dbReference>
<dbReference type="EC" id="1.3.1.98" evidence="5 19"/>
<dbReference type="Gene3D" id="3.90.78.10">
    <property type="entry name" value="UDP-N-acetylenolpyruvoylglucosamine reductase, C-terminal domain"/>
    <property type="match status" value="1"/>
</dbReference>
<dbReference type="PROSITE" id="PS51387">
    <property type="entry name" value="FAD_PCMH"/>
    <property type="match status" value="1"/>
</dbReference>
<dbReference type="InterPro" id="IPR006094">
    <property type="entry name" value="Oxid_FAD_bind_N"/>
</dbReference>
<dbReference type="InterPro" id="IPR016169">
    <property type="entry name" value="FAD-bd_PCMH_sub2"/>
</dbReference>
<dbReference type="GO" id="GO:0005829">
    <property type="term" value="C:cytosol"/>
    <property type="evidence" value="ECO:0007669"/>
    <property type="project" value="TreeGrafter"/>
</dbReference>
<evidence type="ECO:0000256" key="14">
    <source>
        <dbReference type="ARBA" id="ARBA00023002"/>
    </source>
</evidence>
<evidence type="ECO:0000256" key="1">
    <source>
        <dbReference type="ARBA" id="ARBA00001974"/>
    </source>
</evidence>
<evidence type="ECO:0000256" key="3">
    <source>
        <dbReference type="ARBA" id="ARBA00004496"/>
    </source>
</evidence>
<dbReference type="GO" id="GO:0008762">
    <property type="term" value="F:UDP-N-acetylmuramate dehydrogenase activity"/>
    <property type="evidence" value="ECO:0007669"/>
    <property type="project" value="UniProtKB-UniRule"/>
</dbReference>
<dbReference type="NCBIfam" id="TIGR00179">
    <property type="entry name" value="murB"/>
    <property type="match status" value="1"/>
</dbReference>
<dbReference type="Gene3D" id="3.30.465.10">
    <property type="match status" value="1"/>
</dbReference>
<keyword evidence="7 19" id="KW-0963">Cytoplasm</keyword>
<dbReference type="InterPro" id="IPR011601">
    <property type="entry name" value="MurB_C"/>
</dbReference>
<evidence type="ECO:0000256" key="13">
    <source>
        <dbReference type="ARBA" id="ARBA00022984"/>
    </source>
</evidence>
<comment type="function">
    <text evidence="2 19">Cell wall formation.</text>
</comment>
<evidence type="ECO:0000256" key="10">
    <source>
        <dbReference type="ARBA" id="ARBA00022827"/>
    </source>
</evidence>
<name>A0A5C7B9E0_9FLAO</name>
<evidence type="ECO:0000256" key="8">
    <source>
        <dbReference type="ARBA" id="ARBA00022618"/>
    </source>
</evidence>
<keyword evidence="8 19" id="KW-0132">Cell division</keyword>
<organism evidence="22 23">
    <name type="scientific">Psychroserpens burtonensis</name>
    <dbReference type="NCBI Taxonomy" id="49278"/>
    <lineage>
        <taxon>Bacteria</taxon>
        <taxon>Pseudomonadati</taxon>
        <taxon>Bacteroidota</taxon>
        <taxon>Flavobacteriia</taxon>
        <taxon>Flavobacteriales</taxon>
        <taxon>Flavobacteriaceae</taxon>
        <taxon>Psychroserpens</taxon>
    </lineage>
</organism>
<feature type="region of interest" description="Disordered" evidence="20">
    <location>
        <begin position="194"/>
        <end position="216"/>
    </location>
</feature>
<comment type="pathway">
    <text evidence="4 19">Cell wall biogenesis; peptidoglycan biosynthesis.</text>
</comment>
<dbReference type="GO" id="GO:0071949">
    <property type="term" value="F:FAD binding"/>
    <property type="evidence" value="ECO:0007669"/>
    <property type="project" value="InterPro"/>
</dbReference>
<feature type="active site" evidence="19">
    <location>
        <position position="160"/>
    </location>
</feature>
<keyword evidence="16 19" id="KW-0961">Cell wall biogenesis/degradation</keyword>